<reference evidence="2 3" key="1">
    <citation type="submission" date="2016-05" db="EMBL/GenBank/DDBJ databases">
        <title>Genome sequence of Pseudomonas stutzeri 273 and identification of the exopolysaccharide biosynthesis locus.</title>
        <authorList>
            <person name="Wu S."/>
            <person name="Sun C."/>
        </authorList>
    </citation>
    <scope>NUCLEOTIDE SEQUENCE [LARGE SCALE GENOMIC DNA]</scope>
    <source>
        <strain evidence="2 3">273</strain>
    </source>
</reference>
<protein>
    <submittedName>
        <fullName evidence="2">Uncharacterized protein</fullName>
    </submittedName>
</protein>
<organism evidence="2 3">
    <name type="scientific">Stutzerimonas stutzeri</name>
    <name type="common">Pseudomonas stutzeri</name>
    <dbReference type="NCBI Taxonomy" id="316"/>
    <lineage>
        <taxon>Bacteria</taxon>
        <taxon>Pseudomonadati</taxon>
        <taxon>Pseudomonadota</taxon>
        <taxon>Gammaproteobacteria</taxon>
        <taxon>Pseudomonadales</taxon>
        <taxon>Pseudomonadaceae</taxon>
        <taxon>Stutzerimonas</taxon>
    </lineage>
</organism>
<gene>
    <name evidence="2" type="ORF">PS273GM_09180</name>
</gene>
<dbReference type="Proteomes" id="UP000077787">
    <property type="component" value="Chromosome"/>
</dbReference>
<accession>A0A172WPM6</accession>
<evidence type="ECO:0000313" key="3">
    <source>
        <dbReference type="Proteomes" id="UP000077787"/>
    </source>
</evidence>
<feature type="region of interest" description="Disordered" evidence="1">
    <location>
        <begin position="54"/>
        <end position="74"/>
    </location>
</feature>
<sequence length="114" mass="12996">MRDIPDARKYQIATVKDHVGEQHLIDKRFAIGHLQSSSKYEHNYEKLKAEHNCTVRSRGPRRKRGPARLHPNTSTQLYMTYSRQTDDDVVLRTQAGFEQLQTGATVAGLTAGHH</sequence>
<evidence type="ECO:0000256" key="1">
    <source>
        <dbReference type="SAM" id="MobiDB-lite"/>
    </source>
</evidence>
<name>A0A172WPM6_STUST</name>
<proteinExistence type="predicted"/>
<feature type="compositionally biased region" description="Basic residues" evidence="1">
    <location>
        <begin position="58"/>
        <end position="67"/>
    </location>
</feature>
<evidence type="ECO:0000313" key="2">
    <source>
        <dbReference type="EMBL" id="ANF25307.1"/>
    </source>
</evidence>
<dbReference type="EMBL" id="CP015641">
    <property type="protein sequence ID" value="ANF25307.1"/>
    <property type="molecule type" value="Genomic_DNA"/>
</dbReference>
<dbReference type="AlphaFoldDB" id="A0A172WPM6"/>